<dbReference type="EMBL" id="JABXJJ020000059">
    <property type="protein sequence ID" value="MDI5974054.1"/>
    <property type="molecule type" value="Genomic_DNA"/>
</dbReference>
<gene>
    <name evidence="1" type="ORF">POF50_032715</name>
</gene>
<evidence type="ECO:0000313" key="1">
    <source>
        <dbReference type="EMBL" id="MDI5974054.1"/>
    </source>
</evidence>
<dbReference type="InterPro" id="IPR036926">
    <property type="entry name" value="Thymidate_synth/dCMP_Mease_sf"/>
</dbReference>
<reference evidence="1" key="1">
    <citation type="submission" date="2023-05" db="EMBL/GenBank/DDBJ databases">
        <title>Streptantibioticus silvisoli sp. nov., acidotolerant actinomycetes 1 from pine litter.</title>
        <authorList>
            <person name="Swiecimska M."/>
            <person name="Golinska P."/>
            <person name="Sangal V."/>
            <person name="Wachnowicz B."/>
            <person name="Goodfellow M."/>
        </authorList>
    </citation>
    <scope>NUCLEOTIDE SEQUENCE</scope>
    <source>
        <strain evidence="1">SL13</strain>
    </source>
</reference>
<proteinExistence type="predicted"/>
<dbReference type="RefSeq" id="WP_271312433.1">
    <property type="nucleotide sequence ID" value="NZ_JABXJJ020000059.1"/>
</dbReference>
<sequence length="116" mass="13591">MLTPPAFASFDQAYAAVLQHVNDRHEYANFPRGNDSRECIGVNFQLTDPRGRTPFNPVYHFAEALWYLGGRRDLDMIAHYAPRRHADLPRGHHDRRLRLRFPDLRPRRRLASAVTR</sequence>
<dbReference type="SUPFAM" id="SSF55831">
    <property type="entry name" value="Thymidylate synthase/dCMP hydroxymethylase"/>
    <property type="match status" value="1"/>
</dbReference>
<name>A0AA90KK25_9ACTN</name>
<protein>
    <submittedName>
        <fullName evidence="1">Uncharacterized protein</fullName>
    </submittedName>
</protein>
<dbReference type="AlphaFoldDB" id="A0AA90KK25"/>
<organism evidence="1">
    <name type="scientific">Streptantibioticus silvisoli</name>
    <dbReference type="NCBI Taxonomy" id="2705255"/>
    <lineage>
        <taxon>Bacteria</taxon>
        <taxon>Bacillati</taxon>
        <taxon>Actinomycetota</taxon>
        <taxon>Actinomycetes</taxon>
        <taxon>Kitasatosporales</taxon>
        <taxon>Streptomycetaceae</taxon>
        <taxon>Streptantibioticus</taxon>
    </lineage>
</organism>
<accession>A0AA90KK25</accession>
<comment type="caution">
    <text evidence="1">The sequence shown here is derived from an EMBL/GenBank/DDBJ whole genome shotgun (WGS) entry which is preliminary data.</text>
</comment>